<dbReference type="EMBL" id="REGN01002087">
    <property type="protein sequence ID" value="RNA30448.1"/>
    <property type="molecule type" value="Genomic_DNA"/>
</dbReference>
<keyword evidence="2" id="KW-1185">Reference proteome</keyword>
<organism evidence="1 2">
    <name type="scientific">Brachionus plicatilis</name>
    <name type="common">Marine rotifer</name>
    <name type="synonym">Brachionus muelleri</name>
    <dbReference type="NCBI Taxonomy" id="10195"/>
    <lineage>
        <taxon>Eukaryota</taxon>
        <taxon>Metazoa</taxon>
        <taxon>Spiralia</taxon>
        <taxon>Gnathifera</taxon>
        <taxon>Rotifera</taxon>
        <taxon>Eurotatoria</taxon>
        <taxon>Monogononta</taxon>
        <taxon>Pseudotrocha</taxon>
        <taxon>Ploima</taxon>
        <taxon>Brachionidae</taxon>
        <taxon>Brachionus</taxon>
    </lineage>
</organism>
<sequence>MGLSEKCVRTTRKNNDIYGTLKESTMPGRPSKLTNRDQNSLFRQISRETVRMLLTSKGIGTYTALKKAIADGIG</sequence>
<reference evidence="1 2" key="1">
    <citation type="journal article" date="2018" name="Sci. Rep.">
        <title>Genomic signatures of local adaptation to the degree of environmental predictability in rotifers.</title>
        <authorList>
            <person name="Franch-Gras L."/>
            <person name="Hahn C."/>
            <person name="Garcia-Roger E.M."/>
            <person name="Carmona M.J."/>
            <person name="Serra M."/>
            <person name="Gomez A."/>
        </authorList>
    </citation>
    <scope>NUCLEOTIDE SEQUENCE [LARGE SCALE GENOMIC DNA]</scope>
    <source>
        <strain evidence="1">HYR1</strain>
    </source>
</reference>
<gene>
    <name evidence="1" type="ORF">BpHYR1_018061</name>
</gene>
<protein>
    <submittedName>
        <fullName evidence="1">Uncharacterized protein</fullName>
    </submittedName>
</protein>
<name>A0A3M7S4C4_BRAPC</name>
<evidence type="ECO:0000313" key="1">
    <source>
        <dbReference type="EMBL" id="RNA30448.1"/>
    </source>
</evidence>
<accession>A0A3M7S4C4</accession>
<proteinExistence type="predicted"/>
<comment type="caution">
    <text evidence="1">The sequence shown here is derived from an EMBL/GenBank/DDBJ whole genome shotgun (WGS) entry which is preliminary data.</text>
</comment>
<dbReference type="Proteomes" id="UP000276133">
    <property type="component" value="Unassembled WGS sequence"/>
</dbReference>
<evidence type="ECO:0000313" key="2">
    <source>
        <dbReference type="Proteomes" id="UP000276133"/>
    </source>
</evidence>
<dbReference type="AlphaFoldDB" id="A0A3M7S4C4"/>